<name>A0A5N5QDD0_9AGAM</name>
<comment type="caution">
    <text evidence="2">The sequence shown here is derived from an EMBL/GenBank/DDBJ whole genome shotgun (WGS) entry which is preliminary data.</text>
</comment>
<feature type="region of interest" description="Disordered" evidence="1">
    <location>
        <begin position="39"/>
        <end position="73"/>
    </location>
</feature>
<dbReference type="OrthoDB" id="3245150at2759"/>
<dbReference type="Proteomes" id="UP000383932">
    <property type="component" value="Unassembled WGS sequence"/>
</dbReference>
<organism evidence="2 3">
    <name type="scientific">Ceratobasidium theobromae</name>
    <dbReference type="NCBI Taxonomy" id="1582974"/>
    <lineage>
        <taxon>Eukaryota</taxon>
        <taxon>Fungi</taxon>
        <taxon>Dikarya</taxon>
        <taxon>Basidiomycota</taxon>
        <taxon>Agaricomycotina</taxon>
        <taxon>Agaricomycetes</taxon>
        <taxon>Cantharellales</taxon>
        <taxon>Ceratobasidiaceae</taxon>
        <taxon>Ceratobasidium</taxon>
    </lineage>
</organism>
<keyword evidence="3" id="KW-1185">Reference proteome</keyword>
<evidence type="ECO:0000256" key="1">
    <source>
        <dbReference type="SAM" id="MobiDB-lite"/>
    </source>
</evidence>
<dbReference type="EMBL" id="SSOP01000233">
    <property type="protein sequence ID" value="KAB5589755.1"/>
    <property type="molecule type" value="Genomic_DNA"/>
</dbReference>
<gene>
    <name evidence="2" type="ORF">CTheo_6810</name>
</gene>
<dbReference type="AlphaFoldDB" id="A0A5N5QDD0"/>
<protein>
    <submittedName>
        <fullName evidence="2">Uncharacterized protein</fullName>
    </submittedName>
</protein>
<proteinExistence type="predicted"/>
<evidence type="ECO:0000313" key="3">
    <source>
        <dbReference type="Proteomes" id="UP000383932"/>
    </source>
</evidence>
<evidence type="ECO:0000313" key="2">
    <source>
        <dbReference type="EMBL" id="KAB5589755.1"/>
    </source>
</evidence>
<accession>A0A5N5QDD0</accession>
<reference evidence="2 3" key="1">
    <citation type="journal article" date="2019" name="Fungal Biol. Biotechnol.">
        <title>Draft genome sequence of fastidious pathogen Ceratobasidium theobromae, which causes vascular-streak dieback in Theobroma cacao.</title>
        <authorList>
            <person name="Ali S.S."/>
            <person name="Asman A."/>
            <person name="Shao J."/>
            <person name="Firmansyah A.P."/>
            <person name="Susilo A.W."/>
            <person name="Rosmana A."/>
            <person name="McMahon P."/>
            <person name="Junaid M."/>
            <person name="Guest D."/>
            <person name="Kheng T.Y."/>
            <person name="Meinhardt L.W."/>
            <person name="Bailey B.A."/>
        </authorList>
    </citation>
    <scope>NUCLEOTIDE SEQUENCE [LARGE SCALE GENOMIC DNA]</scope>
    <source>
        <strain evidence="2 3">CT2</strain>
    </source>
</reference>
<sequence length="73" mass="8560">MNTDTMDLTSDFHHTEFNLSLDAYSSALYEHTLKQFEEAQRDVQRRSHKRRLSSGTDPRPRNRPRTPPTLQSS</sequence>